<evidence type="ECO:0000256" key="1">
    <source>
        <dbReference type="ARBA" id="ARBA00008348"/>
    </source>
</evidence>
<dbReference type="FunFam" id="3.30.70.1560:FF:000001">
    <property type="entry name" value="Pseudouridine synthase"/>
    <property type="match status" value="1"/>
</dbReference>
<dbReference type="GO" id="GO:0005829">
    <property type="term" value="C:cytosol"/>
    <property type="evidence" value="ECO:0007669"/>
    <property type="project" value="UniProtKB-ARBA"/>
</dbReference>
<evidence type="ECO:0000313" key="12">
    <source>
        <dbReference type="Proteomes" id="UP000028839"/>
    </source>
</evidence>
<evidence type="ECO:0000256" key="9">
    <source>
        <dbReference type="SAM" id="MobiDB-lite"/>
    </source>
</evidence>
<dbReference type="FunFam" id="3.30.70.580:FF:000009">
    <property type="entry name" value="Pseudouridine synthase"/>
    <property type="match status" value="1"/>
</dbReference>
<evidence type="ECO:0000313" key="11">
    <source>
        <dbReference type="EMBL" id="KFI20049.1"/>
    </source>
</evidence>
<dbReference type="GO" id="GO:0160139">
    <property type="term" value="F:23S rRNA pseudouridine(2605) synthase activity"/>
    <property type="evidence" value="ECO:0007669"/>
    <property type="project" value="UniProtKB-EC"/>
</dbReference>
<dbReference type="Proteomes" id="UP000028839">
    <property type="component" value="Unassembled WGS sequence"/>
</dbReference>
<evidence type="ECO:0000256" key="4">
    <source>
        <dbReference type="ARBA" id="ARBA00023235"/>
    </source>
</evidence>
<keyword evidence="3 7" id="KW-0694">RNA-binding</keyword>
<dbReference type="NCBIfam" id="NF007976">
    <property type="entry name" value="PRK10700.1"/>
    <property type="match status" value="1"/>
</dbReference>
<comment type="caution">
    <text evidence="11">The sequence shown here is derived from an EMBL/GenBank/DDBJ whole genome shotgun (WGS) entry which is preliminary data.</text>
</comment>
<evidence type="ECO:0000256" key="2">
    <source>
        <dbReference type="ARBA" id="ARBA00022552"/>
    </source>
</evidence>
<dbReference type="PANTHER" id="PTHR47683:SF3">
    <property type="entry name" value="RIBOSOMAL LARGE SUBUNIT PSEUDOURIDINE SYNTHASE B"/>
    <property type="match status" value="1"/>
</dbReference>
<proteinExistence type="inferred from homology"/>
<dbReference type="EMBL" id="JPGN01000029">
    <property type="protein sequence ID" value="KFI20049.1"/>
    <property type="molecule type" value="Genomic_DNA"/>
</dbReference>
<keyword evidence="4 8" id="KW-0413">Isomerase</keyword>
<dbReference type="InterPro" id="IPR020094">
    <property type="entry name" value="TruA/RsuA/RluB/E/F_N"/>
</dbReference>
<keyword evidence="2" id="KW-0698">rRNA processing</keyword>
<reference evidence="11 12" key="1">
    <citation type="submission" date="2014-07" db="EMBL/GenBank/DDBJ databases">
        <title>Comparative analysis of Nitrosococcus oceani genome inventories of strains from Pacific and Atlantic gyres.</title>
        <authorList>
            <person name="Lim C.K."/>
            <person name="Wang L."/>
            <person name="Sayavedra-Soto L.A."/>
            <person name="Klotz M.G."/>
        </authorList>
    </citation>
    <scope>NUCLEOTIDE SEQUENCE [LARGE SCALE GENOMIC DNA]</scope>
    <source>
        <strain evidence="11 12">C-27</strain>
    </source>
</reference>
<comment type="function">
    <text evidence="6">Responsible for synthesis of pseudouridine from uracil-2605 in 23S ribosomal RNA.</text>
</comment>
<dbReference type="PANTHER" id="PTHR47683">
    <property type="entry name" value="PSEUDOURIDINE SYNTHASE FAMILY PROTEIN-RELATED"/>
    <property type="match status" value="1"/>
</dbReference>
<dbReference type="PROSITE" id="PS01149">
    <property type="entry name" value="PSI_RSU"/>
    <property type="match status" value="1"/>
</dbReference>
<dbReference type="GO" id="GO:0000455">
    <property type="term" value="P:enzyme-directed rRNA pseudouridine synthesis"/>
    <property type="evidence" value="ECO:0007669"/>
    <property type="project" value="UniProtKB-ARBA"/>
</dbReference>
<dbReference type="CDD" id="cd00165">
    <property type="entry name" value="S4"/>
    <property type="match status" value="1"/>
</dbReference>
<dbReference type="InterPro" id="IPR020103">
    <property type="entry name" value="PsdUridine_synth_cat_dom_sf"/>
</dbReference>
<dbReference type="OrthoDB" id="9807213at2"/>
<organism evidence="11 12">
    <name type="scientific">Nitrosococcus oceani C-27</name>
    <dbReference type="NCBI Taxonomy" id="314279"/>
    <lineage>
        <taxon>Bacteria</taxon>
        <taxon>Pseudomonadati</taxon>
        <taxon>Pseudomonadota</taxon>
        <taxon>Gammaproteobacteria</taxon>
        <taxon>Chromatiales</taxon>
        <taxon>Chromatiaceae</taxon>
        <taxon>Nitrosococcus</taxon>
    </lineage>
</organism>
<dbReference type="InterPro" id="IPR018496">
    <property type="entry name" value="PsdUridine_synth_RsuA/RluB_CS"/>
</dbReference>
<accession>A0A0E2Z3D2</accession>
<dbReference type="Gene3D" id="3.30.70.1560">
    <property type="entry name" value="Alpha-L RNA-binding motif"/>
    <property type="match status" value="1"/>
</dbReference>
<dbReference type="PROSITE" id="PS50889">
    <property type="entry name" value="S4"/>
    <property type="match status" value="1"/>
</dbReference>
<dbReference type="Gene3D" id="3.30.70.580">
    <property type="entry name" value="Pseudouridine synthase I, catalytic domain, N-terminal subdomain"/>
    <property type="match status" value="1"/>
</dbReference>
<evidence type="ECO:0000256" key="7">
    <source>
        <dbReference type="PROSITE-ProRule" id="PRU00182"/>
    </source>
</evidence>
<protein>
    <recommendedName>
        <fullName evidence="8">Pseudouridine synthase</fullName>
        <ecNumber evidence="8">5.4.99.-</ecNumber>
    </recommendedName>
</protein>
<dbReference type="SUPFAM" id="SSF55120">
    <property type="entry name" value="Pseudouridine synthase"/>
    <property type="match status" value="1"/>
</dbReference>
<dbReference type="InterPro" id="IPR006145">
    <property type="entry name" value="PsdUridine_synth_RsuA/RluA"/>
</dbReference>
<dbReference type="GO" id="GO:0003723">
    <property type="term" value="F:RNA binding"/>
    <property type="evidence" value="ECO:0007669"/>
    <property type="project" value="UniProtKB-KW"/>
</dbReference>
<dbReference type="Gene3D" id="3.10.290.10">
    <property type="entry name" value="RNA-binding S4 domain"/>
    <property type="match status" value="1"/>
</dbReference>
<dbReference type="SUPFAM" id="SSF55174">
    <property type="entry name" value="Alpha-L RNA-binding motif"/>
    <property type="match status" value="1"/>
</dbReference>
<dbReference type="CDD" id="cd02556">
    <property type="entry name" value="PseudoU_synth_RluB"/>
    <property type="match status" value="1"/>
</dbReference>
<dbReference type="InterPro" id="IPR042092">
    <property type="entry name" value="PsdUridine_s_RsuA/RluB/E/F_cat"/>
</dbReference>
<evidence type="ECO:0000259" key="10">
    <source>
        <dbReference type="SMART" id="SM00363"/>
    </source>
</evidence>
<feature type="region of interest" description="Disordered" evidence="9">
    <location>
        <begin position="249"/>
        <end position="268"/>
    </location>
</feature>
<dbReference type="InterPro" id="IPR002942">
    <property type="entry name" value="S4_RNA-bd"/>
</dbReference>
<evidence type="ECO:0000256" key="3">
    <source>
        <dbReference type="ARBA" id="ARBA00022884"/>
    </source>
</evidence>
<feature type="compositionally biased region" description="Basic residues" evidence="9">
    <location>
        <begin position="256"/>
        <end position="268"/>
    </location>
</feature>
<dbReference type="InterPro" id="IPR036986">
    <property type="entry name" value="S4_RNA-bd_sf"/>
</dbReference>
<name>A0A0E2Z3D2_9GAMM</name>
<comment type="similarity">
    <text evidence="1 8">Belongs to the pseudouridine synthase RsuA family.</text>
</comment>
<dbReference type="Pfam" id="PF01479">
    <property type="entry name" value="S4"/>
    <property type="match status" value="1"/>
</dbReference>
<dbReference type="AlphaFoldDB" id="A0A0E2Z3D2"/>
<comment type="catalytic activity">
    <reaction evidence="5">
        <text>uridine(2605) in 23S rRNA = pseudouridine(2605) in 23S rRNA</text>
        <dbReference type="Rhea" id="RHEA:42520"/>
        <dbReference type="Rhea" id="RHEA-COMP:10095"/>
        <dbReference type="Rhea" id="RHEA-COMP:10096"/>
        <dbReference type="ChEBI" id="CHEBI:65314"/>
        <dbReference type="ChEBI" id="CHEBI:65315"/>
        <dbReference type="EC" id="5.4.99.22"/>
    </reaction>
</comment>
<dbReference type="EC" id="5.4.99.-" evidence="8"/>
<evidence type="ECO:0000256" key="6">
    <source>
        <dbReference type="ARBA" id="ARBA00037383"/>
    </source>
</evidence>
<gene>
    <name evidence="11" type="ORF">IB75_05350</name>
</gene>
<dbReference type="SMART" id="SM00363">
    <property type="entry name" value="S4"/>
    <property type="match status" value="1"/>
</dbReference>
<dbReference type="InterPro" id="IPR050343">
    <property type="entry name" value="RsuA_PseudoU_synthase"/>
</dbReference>
<dbReference type="FunFam" id="3.10.290.10:FF:000003">
    <property type="entry name" value="Pseudouridine synthase"/>
    <property type="match status" value="1"/>
</dbReference>
<dbReference type="InterPro" id="IPR000748">
    <property type="entry name" value="PsdUridine_synth_RsuA/RluB/E/F"/>
</dbReference>
<feature type="domain" description="RNA-binding S4" evidence="10">
    <location>
        <begin position="3"/>
        <end position="65"/>
    </location>
</feature>
<dbReference type="Pfam" id="PF00849">
    <property type="entry name" value="PseudoU_synth_2"/>
    <property type="match status" value="1"/>
</dbReference>
<dbReference type="NCBIfam" id="TIGR00093">
    <property type="entry name" value="pseudouridine synthase"/>
    <property type="match status" value="1"/>
</dbReference>
<dbReference type="HOGENOM" id="CLU_024979_1_1_6"/>
<sequence length="268" mass="30558">MAERLQKILARGGLGSRREVEEWIKAGRVRINGIPARLGDKVSDEDQVTVNGRPLSPRRLQAPSSQVILYHKPAGEICSRKDPEGRPTVFRSLPRPRQGRWVSVGRLDINTSGLLLFTTDGELANRLMHPSTQVEREYAVRVLGTVTEVILERLQRGVQLEDGLASFKRILDAGGEGANHWYHVILWEGRKREVRRLWESQGIQVSRLIRIRFGPVSLPPGLRMGRWRFLEPSEFKALLEIGGVEQRTTRFQPRSKNNRRGRQGRKQG</sequence>
<evidence type="ECO:0000256" key="5">
    <source>
        <dbReference type="ARBA" id="ARBA00036944"/>
    </source>
</evidence>
<evidence type="ECO:0000256" key="8">
    <source>
        <dbReference type="RuleBase" id="RU003887"/>
    </source>
</evidence>